<dbReference type="EC" id="4.2.1.3" evidence="5"/>
<keyword evidence="3" id="KW-0411">Iron-sulfur</keyword>
<dbReference type="PANTHER" id="PTHR11670">
    <property type="entry name" value="ACONITASE/IRON-RESPONSIVE ELEMENT FAMILY MEMBER"/>
    <property type="match status" value="1"/>
</dbReference>
<dbReference type="SUPFAM" id="SSF53732">
    <property type="entry name" value="Aconitase iron-sulfur domain"/>
    <property type="match status" value="1"/>
</dbReference>
<dbReference type="Proteomes" id="UP000574690">
    <property type="component" value="Unassembled WGS sequence"/>
</dbReference>
<evidence type="ECO:0000313" key="5">
    <source>
        <dbReference type="EMBL" id="NUQ88000.1"/>
    </source>
</evidence>
<evidence type="ECO:0000256" key="1">
    <source>
        <dbReference type="ARBA" id="ARBA00022723"/>
    </source>
</evidence>
<organism evidence="5 6">
    <name type="scientific">Glycomyces artemisiae</name>
    <dbReference type="NCBI Taxonomy" id="1076443"/>
    <lineage>
        <taxon>Bacteria</taxon>
        <taxon>Bacillati</taxon>
        <taxon>Actinomycetota</taxon>
        <taxon>Actinomycetes</taxon>
        <taxon>Glycomycetales</taxon>
        <taxon>Glycomycetaceae</taxon>
        <taxon>Glycomyces</taxon>
    </lineage>
</organism>
<dbReference type="InterPro" id="IPR015931">
    <property type="entry name" value="Acnase/IPM_dHydase_lsu_aba_1/3"/>
</dbReference>
<evidence type="ECO:0000259" key="4">
    <source>
        <dbReference type="Pfam" id="PF00330"/>
    </source>
</evidence>
<dbReference type="InterPro" id="IPR036008">
    <property type="entry name" value="Aconitase_4Fe-4S_dom"/>
</dbReference>
<dbReference type="AlphaFoldDB" id="A0A850CB41"/>
<reference evidence="5 6" key="1">
    <citation type="submission" date="2020-05" db="EMBL/GenBank/DDBJ databases">
        <title>DNA-SIP metagenomic assembled genomes.</title>
        <authorList>
            <person name="Yu J."/>
        </authorList>
    </citation>
    <scope>NUCLEOTIDE SEQUENCE [LARGE SCALE GENOMIC DNA]</scope>
    <source>
        <strain evidence="5">Bin5.27</strain>
    </source>
</reference>
<gene>
    <name evidence="5" type="primary">acnA</name>
    <name evidence="5" type="ORF">HOQ43_06005</name>
</gene>
<keyword evidence="2" id="KW-0408">Iron</keyword>
<dbReference type="InterPro" id="IPR001030">
    <property type="entry name" value="Acoase/IPM_deHydtase_lsu_aba"/>
</dbReference>
<dbReference type="Pfam" id="PF00330">
    <property type="entry name" value="Aconitase"/>
    <property type="match status" value="1"/>
</dbReference>
<evidence type="ECO:0000256" key="2">
    <source>
        <dbReference type="ARBA" id="ARBA00023004"/>
    </source>
</evidence>
<name>A0A850CB41_9ACTN</name>
<dbReference type="EMBL" id="JABFXE010000254">
    <property type="protein sequence ID" value="NUQ88000.1"/>
    <property type="molecule type" value="Genomic_DNA"/>
</dbReference>
<feature type="domain" description="Aconitase/3-isopropylmalate dehydratase large subunit alpha/beta/alpha" evidence="4">
    <location>
        <begin position="64"/>
        <end position="117"/>
    </location>
</feature>
<dbReference type="GO" id="GO:0046872">
    <property type="term" value="F:metal ion binding"/>
    <property type="evidence" value="ECO:0007669"/>
    <property type="project" value="UniProtKB-KW"/>
</dbReference>
<protein>
    <submittedName>
        <fullName evidence="5">Aconitate hydratase</fullName>
        <ecNumber evidence="5">4.2.1.3</ecNumber>
    </submittedName>
</protein>
<keyword evidence="5" id="KW-0456">Lyase</keyword>
<accession>A0A850CB41</accession>
<sequence>MSTDSFGARDTLRVGEHDYDIYRIDKVEGHQRLPYSLKVLLENLLRNEDGADITADHIRALGSWDPNAKPSTEIQFTPARVIMQDFTGDPCVVDLATMREAVRDLGGDPAKINPLAP</sequence>
<dbReference type="GO" id="GO:0051536">
    <property type="term" value="F:iron-sulfur cluster binding"/>
    <property type="evidence" value="ECO:0007669"/>
    <property type="project" value="UniProtKB-KW"/>
</dbReference>
<dbReference type="Gene3D" id="3.30.499.10">
    <property type="entry name" value="Aconitase, domain 3"/>
    <property type="match status" value="1"/>
</dbReference>
<keyword evidence="1" id="KW-0479">Metal-binding</keyword>
<proteinExistence type="predicted"/>
<evidence type="ECO:0000256" key="3">
    <source>
        <dbReference type="ARBA" id="ARBA00023014"/>
    </source>
</evidence>
<evidence type="ECO:0000313" key="6">
    <source>
        <dbReference type="Proteomes" id="UP000574690"/>
    </source>
</evidence>
<comment type="caution">
    <text evidence="5">The sequence shown here is derived from an EMBL/GenBank/DDBJ whole genome shotgun (WGS) entry which is preliminary data.</text>
</comment>
<dbReference type="GO" id="GO:0003994">
    <property type="term" value="F:aconitate hydratase activity"/>
    <property type="evidence" value="ECO:0007669"/>
    <property type="project" value="UniProtKB-EC"/>
</dbReference>
<dbReference type="InterPro" id="IPR006249">
    <property type="entry name" value="Aconitase/IRP2"/>
</dbReference>
<feature type="non-terminal residue" evidence="5">
    <location>
        <position position="117"/>
    </location>
</feature>